<dbReference type="RefSeq" id="WP_147685689.1">
    <property type="nucleotide sequence ID" value="NZ_VDUX01000003.1"/>
</dbReference>
<keyword evidence="3" id="KW-1185">Reference proteome</keyword>
<evidence type="ECO:0000256" key="1">
    <source>
        <dbReference type="SAM" id="Phobius"/>
    </source>
</evidence>
<sequence length="132" mass="13544">MTKTLLTIASVYLAVIGLALLIVPAQFGVDAVPDDPSSELLALLRLLGGPLLGISVMDWMARNVDPSSMVNTVLLGNVVGFGFVAGNDVVGVATGNARDLAAIFLVVHLALAIAFVVAWVRAREGAAPAAAH</sequence>
<feature type="transmembrane region" description="Helical" evidence="1">
    <location>
        <begin position="73"/>
        <end position="94"/>
    </location>
</feature>
<organism evidence="2 3">
    <name type="scientific">Aeromicrobium terrae</name>
    <dbReference type="NCBI Taxonomy" id="2498846"/>
    <lineage>
        <taxon>Bacteria</taxon>
        <taxon>Bacillati</taxon>
        <taxon>Actinomycetota</taxon>
        <taxon>Actinomycetes</taxon>
        <taxon>Propionibacteriales</taxon>
        <taxon>Nocardioidaceae</taxon>
        <taxon>Aeromicrobium</taxon>
    </lineage>
</organism>
<feature type="transmembrane region" description="Helical" evidence="1">
    <location>
        <begin position="100"/>
        <end position="120"/>
    </location>
</feature>
<evidence type="ECO:0008006" key="4">
    <source>
        <dbReference type="Google" id="ProtNLM"/>
    </source>
</evidence>
<evidence type="ECO:0000313" key="2">
    <source>
        <dbReference type="EMBL" id="TXL61426.1"/>
    </source>
</evidence>
<feature type="transmembrane region" description="Helical" evidence="1">
    <location>
        <begin position="41"/>
        <end position="61"/>
    </location>
</feature>
<dbReference type="EMBL" id="VDUX01000003">
    <property type="protein sequence ID" value="TXL61426.1"/>
    <property type="molecule type" value="Genomic_DNA"/>
</dbReference>
<keyword evidence="1" id="KW-0812">Transmembrane</keyword>
<dbReference type="OrthoDB" id="4560392at2"/>
<accession>A0A5C8NK01</accession>
<proteinExistence type="predicted"/>
<gene>
    <name evidence="2" type="ORF">FHP06_08340</name>
</gene>
<dbReference type="AlphaFoldDB" id="A0A5C8NK01"/>
<evidence type="ECO:0000313" key="3">
    <source>
        <dbReference type="Proteomes" id="UP000321571"/>
    </source>
</evidence>
<dbReference type="Proteomes" id="UP000321571">
    <property type="component" value="Unassembled WGS sequence"/>
</dbReference>
<name>A0A5C8NK01_9ACTN</name>
<comment type="caution">
    <text evidence="2">The sequence shown here is derived from an EMBL/GenBank/DDBJ whole genome shotgun (WGS) entry which is preliminary data.</text>
</comment>
<keyword evidence="1" id="KW-1133">Transmembrane helix</keyword>
<keyword evidence="1" id="KW-0472">Membrane</keyword>
<protein>
    <recommendedName>
        <fullName evidence="4">DUF4345 domain-containing protein</fullName>
    </recommendedName>
</protein>
<reference evidence="2 3" key="1">
    <citation type="submission" date="2019-06" db="EMBL/GenBank/DDBJ databases">
        <title>Aeromicrobium sp. nov., isolated from a maize field.</title>
        <authorList>
            <person name="Lin S.-Y."/>
            <person name="Tsai C.-F."/>
            <person name="Young C.-C."/>
        </authorList>
    </citation>
    <scope>NUCLEOTIDE SEQUENCE [LARGE SCALE GENOMIC DNA]</scope>
    <source>
        <strain evidence="2 3">CC-CFT486</strain>
    </source>
</reference>